<dbReference type="EMBL" id="BAABFO010000012">
    <property type="protein sequence ID" value="GAA4334723.1"/>
    <property type="molecule type" value="Genomic_DNA"/>
</dbReference>
<accession>A0ABP8H672</accession>
<reference evidence="4" key="1">
    <citation type="journal article" date="2019" name="Int. J. Syst. Evol. Microbiol.">
        <title>The Global Catalogue of Microorganisms (GCM) 10K type strain sequencing project: providing services to taxonomists for standard genome sequencing and annotation.</title>
        <authorList>
            <consortium name="The Broad Institute Genomics Platform"/>
            <consortium name="The Broad Institute Genome Sequencing Center for Infectious Disease"/>
            <person name="Wu L."/>
            <person name="Ma J."/>
        </authorList>
    </citation>
    <scope>NUCLEOTIDE SEQUENCE [LARGE SCALE GENOMIC DNA]</scope>
    <source>
        <strain evidence="4">JCM 17666</strain>
    </source>
</reference>
<dbReference type="Pfam" id="PF04909">
    <property type="entry name" value="Amidohydro_2"/>
    <property type="match status" value="1"/>
</dbReference>
<feature type="domain" description="Amidohydrolase-related" evidence="2">
    <location>
        <begin position="6"/>
        <end position="248"/>
    </location>
</feature>
<evidence type="ECO:0000313" key="3">
    <source>
        <dbReference type="EMBL" id="GAA4334723.1"/>
    </source>
</evidence>
<evidence type="ECO:0000313" key="4">
    <source>
        <dbReference type="Proteomes" id="UP001501671"/>
    </source>
</evidence>
<dbReference type="Proteomes" id="UP001501671">
    <property type="component" value="Unassembled WGS sequence"/>
</dbReference>
<dbReference type="InterPro" id="IPR052358">
    <property type="entry name" value="Aro_Compnd_Degr_Hydrolases"/>
</dbReference>
<dbReference type="InterPro" id="IPR032466">
    <property type="entry name" value="Metal_Hydrolase"/>
</dbReference>
<proteinExistence type="predicted"/>
<feature type="region of interest" description="Disordered" evidence="1">
    <location>
        <begin position="225"/>
        <end position="245"/>
    </location>
</feature>
<dbReference type="PANTHER" id="PTHR35563">
    <property type="entry name" value="BARREL METAL-DEPENDENT HYDROLASE, PUTATIVE (AFU_ORTHOLOGUE AFUA_1G16240)-RELATED"/>
    <property type="match status" value="1"/>
</dbReference>
<dbReference type="PANTHER" id="PTHR35563:SF2">
    <property type="entry name" value="BARREL METAL-DEPENDENT HYDROLASE, PUTATIVE (AFU_ORTHOLOGUE AFUA_1G16240)-RELATED"/>
    <property type="match status" value="1"/>
</dbReference>
<feature type="compositionally biased region" description="Basic and acidic residues" evidence="1">
    <location>
        <begin position="235"/>
        <end position="245"/>
    </location>
</feature>
<dbReference type="RefSeq" id="WP_345250354.1">
    <property type="nucleotide sequence ID" value="NZ_BAABFO010000012.1"/>
</dbReference>
<dbReference type="Gene3D" id="3.20.20.140">
    <property type="entry name" value="Metal-dependent hydrolases"/>
    <property type="match status" value="1"/>
</dbReference>
<organism evidence="3 4">
    <name type="scientific">Pigmentiphaga soli</name>
    <dbReference type="NCBI Taxonomy" id="1007095"/>
    <lineage>
        <taxon>Bacteria</taxon>
        <taxon>Pseudomonadati</taxon>
        <taxon>Pseudomonadota</taxon>
        <taxon>Betaproteobacteria</taxon>
        <taxon>Burkholderiales</taxon>
        <taxon>Alcaligenaceae</taxon>
        <taxon>Pigmentiphaga</taxon>
    </lineage>
</organism>
<sequence>MRLTLCDSHVHVFDPGRFPYAPQRRFTPGPAGVGALRAHLARIGAARVVLVQPSVYGTDHACLLDALAQLGPTARGVGVLAPDTSPVVVDALDRAGVRGARLNLAVDGDRDIGRARRRIAGIDAIIPDRWHVQLHAAPEVLAGLADDIAACGRHFVADHFALATAAQGPDTPAWARLLPLAAAGRLTVKLSAPYLGSARPAPYLDMKPFVLRLARANPGAIVWGSNWPHTQGTGRKPDDDPGRIEPFRTENDGAWLAVCEAWLQAAGLAPDRLDRNAQALYGFGPG</sequence>
<dbReference type="InterPro" id="IPR006680">
    <property type="entry name" value="Amidohydro-rel"/>
</dbReference>
<gene>
    <name evidence="3" type="ORF">GCM10023144_27250</name>
</gene>
<evidence type="ECO:0000256" key="1">
    <source>
        <dbReference type="SAM" id="MobiDB-lite"/>
    </source>
</evidence>
<comment type="caution">
    <text evidence="3">The sequence shown here is derived from an EMBL/GenBank/DDBJ whole genome shotgun (WGS) entry which is preliminary data.</text>
</comment>
<protein>
    <submittedName>
        <fullName evidence="3">Amidohydrolase family protein</fullName>
    </submittedName>
</protein>
<evidence type="ECO:0000259" key="2">
    <source>
        <dbReference type="Pfam" id="PF04909"/>
    </source>
</evidence>
<dbReference type="SUPFAM" id="SSF51556">
    <property type="entry name" value="Metallo-dependent hydrolases"/>
    <property type="match status" value="1"/>
</dbReference>
<name>A0ABP8H672_9BURK</name>
<keyword evidence="4" id="KW-1185">Reference proteome</keyword>